<dbReference type="NCBIfam" id="NF005638">
    <property type="entry name" value="PRK07399.1"/>
    <property type="match status" value="1"/>
</dbReference>
<dbReference type="PANTHER" id="PTHR11669:SF8">
    <property type="entry name" value="DNA POLYMERASE III SUBUNIT DELTA"/>
    <property type="match status" value="1"/>
</dbReference>
<dbReference type="Pfam" id="PF13177">
    <property type="entry name" value="DNA_pol3_delta2"/>
    <property type="match status" value="1"/>
</dbReference>
<keyword evidence="2" id="KW-1185">Reference proteome</keyword>
<dbReference type="Proteomes" id="UP000658720">
    <property type="component" value="Unassembled WGS sequence"/>
</dbReference>
<dbReference type="EMBL" id="JADEVV010000002">
    <property type="protein sequence ID" value="MBE9252479.1"/>
    <property type="molecule type" value="Genomic_DNA"/>
</dbReference>
<dbReference type="CDD" id="cd00009">
    <property type="entry name" value="AAA"/>
    <property type="match status" value="1"/>
</dbReference>
<dbReference type="PANTHER" id="PTHR11669">
    <property type="entry name" value="REPLICATION FACTOR C / DNA POLYMERASE III GAMMA-TAU SUBUNIT"/>
    <property type="match status" value="1"/>
</dbReference>
<proteinExistence type="predicted"/>
<organism evidence="1 2">
    <name type="scientific">Synechocystis salina LEGE 00031</name>
    <dbReference type="NCBI Taxonomy" id="1828736"/>
    <lineage>
        <taxon>Bacteria</taxon>
        <taxon>Bacillati</taxon>
        <taxon>Cyanobacteriota</taxon>
        <taxon>Cyanophyceae</taxon>
        <taxon>Synechococcales</taxon>
        <taxon>Merismopediaceae</taxon>
        <taxon>Synechocystis</taxon>
    </lineage>
</organism>
<dbReference type="Gene3D" id="3.40.50.300">
    <property type="entry name" value="P-loop containing nucleotide triphosphate hydrolases"/>
    <property type="match status" value="1"/>
</dbReference>
<dbReference type="InterPro" id="IPR027417">
    <property type="entry name" value="P-loop_NTPase"/>
</dbReference>
<evidence type="ECO:0000313" key="2">
    <source>
        <dbReference type="Proteomes" id="UP000658720"/>
    </source>
</evidence>
<accession>A0ABR9VMA2</accession>
<protein>
    <submittedName>
        <fullName evidence="1">AAA family ATPase</fullName>
    </submittedName>
</protein>
<comment type="caution">
    <text evidence="1">The sequence shown here is derived from an EMBL/GenBank/DDBJ whole genome shotgun (WGS) entry which is preliminary data.</text>
</comment>
<evidence type="ECO:0000313" key="1">
    <source>
        <dbReference type="EMBL" id="MBE9252479.1"/>
    </source>
</evidence>
<dbReference type="SUPFAM" id="SSF52540">
    <property type="entry name" value="P-loop containing nucleoside triphosphate hydrolases"/>
    <property type="match status" value="1"/>
</dbReference>
<reference evidence="1 2" key="1">
    <citation type="submission" date="2020-10" db="EMBL/GenBank/DDBJ databases">
        <authorList>
            <person name="Castelo-Branco R."/>
            <person name="Eusebio N."/>
            <person name="Adriana R."/>
            <person name="Vieira A."/>
            <person name="Brugerolle De Fraissinette N."/>
            <person name="Rezende De Castro R."/>
            <person name="Schneider M.P."/>
            <person name="Vasconcelos V."/>
            <person name="Leao P.N."/>
        </authorList>
    </citation>
    <scope>NUCLEOTIDE SEQUENCE [LARGE SCALE GENOMIC DNA]</scope>
    <source>
        <strain evidence="1 2">LEGE 00031</strain>
    </source>
</reference>
<gene>
    <name evidence="1" type="ORF">IQ217_01140</name>
</gene>
<dbReference type="RefSeq" id="WP_194018609.1">
    <property type="nucleotide sequence ID" value="NZ_JADEVV010000002.1"/>
</dbReference>
<name>A0ABR9VMA2_9SYNC</name>
<dbReference type="InterPro" id="IPR050238">
    <property type="entry name" value="DNA_Rep/Repair_Clamp_Loader"/>
</dbReference>
<sequence>MNRFQSILGQDQAIALLHQAIAQERIAPAYLLVGPDGVGKSLAAKAFGETLLMGWEAQPNRQERFFAGNHPDLLKIEPTFQHQGKLLTAPEAEQAGLKRRAAPLIRVEQIREINRFLSRPPLEADRAVILIEEAQAMNEGAANALLKTLEEPGRATLILLAPSVDVLLPTIVSRCQRIPFYRLGEDDMAKILQRLGRQEILNHPELLAIAQGSPGILFEAWEQMQSIPTELRQKLIQPPADPLAAFDLAKLVDSNLDNGTQLWLVDYLQYHYWQSYGQRQWLEILEKARQYLAAYVQPRLVWEATFLALHRLPSSGDHRQ</sequence>